<evidence type="ECO:0000313" key="2">
    <source>
        <dbReference type="WBParaSite" id="maker-unitig_22480-snap-gene-0.3-mRNA-1"/>
    </source>
</evidence>
<dbReference type="WBParaSite" id="maker-unitig_22480-snap-gene-0.3-mRNA-1">
    <property type="protein sequence ID" value="maker-unitig_22480-snap-gene-0.3-mRNA-1"/>
    <property type="gene ID" value="maker-unitig_22480-snap-gene-0.3"/>
</dbReference>
<organism evidence="1 2">
    <name type="scientific">Macrostomum lignano</name>
    <dbReference type="NCBI Taxonomy" id="282301"/>
    <lineage>
        <taxon>Eukaryota</taxon>
        <taxon>Metazoa</taxon>
        <taxon>Spiralia</taxon>
        <taxon>Lophotrochozoa</taxon>
        <taxon>Platyhelminthes</taxon>
        <taxon>Rhabditophora</taxon>
        <taxon>Macrostomorpha</taxon>
        <taxon>Macrostomida</taxon>
        <taxon>Macrostomidae</taxon>
        <taxon>Macrostomum</taxon>
    </lineage>
</organism>
<keyword evidence="1" id="KW-1185">Reference proteome</keyword>
<accession>A0A1I8F7S8</accession>
<evidence type="ECO:0000313" key="1">
    <source>
        <dbReference type="Proteomes" id="UP000095280"/>
    </source>
</evidence>
<dbReference type="Proteomes" id="UP000095280">
    <property type="component" value="Unplaced"/>
</dbReference>
<reference evidence="2" key="1">
    <citation type="submission" date="2016-11" db="UniProtKB">
        <authorList>
            <consortium name="WormBaseParasite"/>
        </authorList>
    </citation>
    <scope>IDENTIFICATION</scope>
</reference>
<proteinExistence type="predicted"/>
<sequence>MRSDSQKLPRLTKLA</sequence>
<protein>
    <submittedName>
        <fullName evidence="2">Uncharacterized protein</fullName>
    </submittedName>
</protein>
<name>A0A1I8F7S8_9PLAT</name>